<sequence>MPVKDMQTISVIERLAEHFKSSINNSYVRTALISMDLPPNTRMAMQPLTEKVDTFKLHGYRFDELYSGILALATYIYKVRKEVYPYLRGSLSGKAPGDEKILQMLAVDNLKTNMSVLADDVSDLYMRVVQLDKESHKVKAPVYERMPELQSLGQLLTSD</sequence>
<accession>A0A841RDM6</accession>
<name>A0A841RDM6_9SPIO</name>
<evidence type="ECO:0000313" key="1">
    <source>
        <dbReference type="EMBL" id="MBB6481100.1"/>
    </source>
</evidence>
<organism evidence="1 2">
    <name type="scientific">Spirochaeta isovalerica</name>
    <dbReference type="NCBI Taxonomy" id="150"/>
    <lineage>
        <taxon>Bacteria</taxon>
        <taxon>Pseudomonadati</taxon>
        <taxon>Spirochaetota</taxon>
        <taxon>Spirochaetia</taxon>
        <taxon>Spirochaetales</taxon>
        <taxon>Spirochaetaceae</taxon>
        <taxon>Spirochaeta</taxon>
    </lineage>
</organism>
<protein>
    <submittedName>
        <fullName evidence="1">Uncharacterized protein</fullName>
    </submittedName>
</protein>
<gene>
    <name evidence="1" type="ORF">HNR50_002773</name>
</gene>
<dbReference type="RefSeq" id="WP_184747345.1">
    <property type="nucleotide sequence ID" value="NZ_JACHGJ010000005.1"/>
</dbReference>
<reference evidence="1 2" key="1">
    <citation type="submission" date="2020-08" db="EMBL/GenBank/DDBJ databases">
        <title>Genomic Encyclopedia of Type Strains, Phase IV (KMG-IV): sequencing the most valuable type-strain genomes for metagenomic binning, comparative biology and taxonomic classification.</title>
        <authorList>
            <person name="Goeker M."/>
        </authorList>
    </citation>
    <scope>NUCLEOTIDE SEQUENCE [LARGE SCALE GENOMIC DNA]</scope>
    <source>
        <strain evidence="1 2">DSM 2461</strain>
    </source>
</reference>
<comment type="caution">
    <text evidence="1">The sequence shown here is derived from an EMBL/GenBank/DDBJ whole genome shotgun (WGS) entry which is preliminary data.</text>
</comment>
<evidence type="ECO:0000313" key="2">
    <source>
        <dbReference type="Proteomes" id="UP000587760"/>
    </source>
</evidence>
<keyword evidence="2" id="KW-1185">Reference proteome</keyword>
<dbReference type="EMBL" id="JACHGJ010000005">
    <property type="protein sequence ID" value="MBB6481100.1"/>
    <property type="molecule type" value="Genomic_DNA"/>
</dbReference>
<dbReference type="Proteomes" id="UP000587760">
    <property type="component" value="Unassembled WGS sequence"/>
</dbReference>
<proteinExistence type="predicted"/>
<dbReference type="AlphaFoldDB" id="A0A841RDM6"/>